<gene>
    <name evidence="1" type="ORF">KSB_45400</name>
</gene>
<proteinExistence type="predicted"/>
<reference evidence="1 2" key="1">
    <citation type="journal article" date="2021" name="Int. J. Syst. Evol. Microbiol.">
        <title>Reticulibacter mediterranei gen. nov., sp. nov., within the new family Reticulibacteraceae fam. nov., and Ktedonospora formicarum gen. nov., sp. nov., Ktedonobacter robiniae sp. nov., Dictyobacter formicarum sp. nov. and Dictyobacter arantiisoli sp. nov., belonging to the class Ktedonobacteria.</title>
        <authorList>
            <person name="Yabe S."/>
            <person name="Zheng Y."/>
            <person name="Wang C.M."/>
            <person name="Sakai Y."/>
            <person name="Abe K."/>
            <person name="Yokota A."/>
            <person name="Donadio S."/>
            <person name="Cavaletti L."/>
            <person name="Monciardini P."/>
        </authorList>
    </citation>
    <scope>NUCLEOTIDE SEQUENCE [LARGE SCALE GENOMIC DNA]</scope>
    <source>
        <strain evidence="1 2">SOSP1-30</strain>
    </source>
</reference>
<evidence type="ECO:0000313" key="2">
    <source>
        <dbReference type="Proteomes" id="UP000654345"/>
    </source>
</evidence>
<protein>
    <recommendedName>
        <fullName evidence="3">Transposase</fullName>
    </recommendedName>
</protein>
<comment type="caution">
    <text evidence="1">The sequence shown here is derived from an EMBL/GenBank/DDBJ whole genome shotgun (WGS) entry which is preliminary data.</text>
</comment>
<sequence length="87" mass="10071">MTNDRSIEEPCEATSLKHGFGAERRGRPLRLGIKVTRNHRIFPSDEAVYKVVYLAMHNIAKKWTMPIRNWIPALNCFAIAFGERFPQ</sequence>
<keyword evidence="2" id="KW-1185">Reference proteome</keyword>
<dbReference type="EMBL" id="BNJG01000002">
    <property type="protein sequence ID" value="GHO56065.1"/>
    <property type="molecule type" value="Genomic_DNA"/>
</dbReference>
<evidence type="ECO:0008006" key="3">
    <source>
        <dbReference type="Google" id="ProtNLM"/>
    </source>
</evidence>
<accession>A0ABQ3UUP5</accession>
<organism evidence="1 2">
    <name type="scientific">Ktedonobacter robiniae</name>
    <dbReference type="NCBI Taxonomy" id="2778365"/>
    <lineage>
        <taxon>Bacteria</taxon>
        <taxon>Bacillati</taxon>
        <taxon>Chloroflexota</taxon>
        <taxon>Ktedonobacteria</taxon>
        <taxon>Ktedonobacterales</taxon>
        <taxon>Ktedonobacteraceae</taxon>
        <taxon>Ktedonobacter</taxon>
    </lineage>
</organism>
<evidence type="ECO:0000313" key="1">
    <source>
        <dbReference type="EMBL" id="GHO56065.1"/>
    </source>
</evidence>
<dbReference type="Proteomes" id="UP000654345">
    <property type="component" value="Unassembled WGS sequence"/>
</dbReference>
<name>A0ABQ3UUP5_9CHLR</name>